<dbReference type="GO" id="GO:0008168">
    <property type="term" value="F:methyltransferase activity"/>
    <property type="evidence" value="ECO:0007669"/>
    <property type="project" value="UniProtKB-KW"/>
</dbReference>
<dbReference type="AlphaFoldDB" id="A0A022KY75"/>
<dbReference type="STRING" id="1249481.D641_0106270"/>
<gene>
    <name evidence="2" type="ORF">D641_0106270</name>
</gene>
<protein>
    <submittedName>
        <fullName evidence="2">Methyltransferase</fullName>
    </submittedName>
</protein>
<keyword evidence="3" id="KW-1185">Reference proteome</keyword>
<feature type="domain" description="Methyltransferase" evidence="1">
    <location>
        <begin position="41"/>
        <end position="133"/>
    </location>
</feature>
<comment type="caution">
    <text evidence="2">The sequence shown here is derived from an EMBL/GenBank/DDBJ whole genome shotgun (WGS) entry which is preliminary data.</text>
</comment>
<dbReference type="CDD" id="cd02440">
    <property type="entry name" value="AdoMet_MTases"/>
    <property type="match status" value="1"/>
</dbReference>
<dbReference type="OrthoDB" id="9804312at2"/>
<evidence type="ECO:0000259" key="1">
    <source>
        <dbReference type="Pfam" id="PF13649"/>
    </source>
</evidence>
<dbReference type="Proteomes" id="UP000019754">
    <property type="component" value="Unassembled WGS sequence"/>
</dbReference>
<dbReference type="InterPro" id="IPR029063">
    <property type="entry name" value="SAM-dependent_MTases_sf"/>
</dbReference>
<dbReference type="InterPro" id="IPR041698">
    <property type="entry name" value="Methyltransf_25"/>
</dbReference>
<dbReference type="EMBL" id="AORC01000006">
    <property type="protein sequence ID" value="EYT49960.1"/>
    <property type="molecule type" value="Genomic_DNA"/>
</dbReference>
<dbReference type="RefSeq" id="WP_017822958.1">
    <property type="nucleotide sequence ID" value="NZ_AORC01000006.1"/>
</dbReference>
<accession>A0A022KY75</accession>
<sequence length="199" mass="21557">METAEKVDWATLNVHAAGRPARRLVSKAIAAAGGDRAAGVVLDLGAGAGADSLQFARRGWTVHAYDADDTIAARLVENERMSGSVQFHHTDITDVDAFPRAQIVYSTYTLGLLGPDGLAATWPKLVDALPRGGVMAVDVFGTNDSWADRPDIATLSMPEIDAMFRGFQIIDRSVRDEDGRFLADKKHWHVITTLARKLS</sequence>
<evidence type="ECO:0000313" key="3">
    <source>
        <dbReference type="Proteomes" id="UP000019754"/>
    </source>
</evidence>
<keyword evidence="2" id="KW-0808">Transferase</keyword>
<organism evidence="2 3">
    <name type="scientific">Brachybacterium muris UCD-AY4</name>
    <dbReference type="NCBI Taxonomy" id="1249481"/>
    <lineage>
        <taxon>Bacteria</taxon>
        <taxon>Bacillati</taxon>
        <taxon>Actinomycetota</taxon>
        <taxon>Actinomycetes</taxon>
        <taxon>Micrococcales</taxon>
        <taxon>Dermabacteraceae</taxon>
        <taxon>Brachybacterium</taxon>
    </lineage>
</organism>
<name>A0A022KY75_9MICO</name>
<dbReference type="Pfam" id="PF13649">
    <property type="entry name" value="Methyltransf_25"/>
    <property type="match status" value="1"/>
</dbReference>
<dbReference type="SUPFAM" id="SSF53335">
    <property type="entry name" value="S-adenosyl-L-methionine-dependent methyltransferases"/>
    <property type="match status" value="1"/>
</dbReference>
<keyword evidence="2" id="KW-0489">Methyltransferase</keyword>
<proteinExistence type="predicted"/>
<dbReference type="Gene3D" id="3.40.50.150">
    <property type="entry name" value="Vaccinia Virus protein VP39"/>
    <property type="match status" value="1"/>
</dbReference>
<dbReference type="GO" id="GO:0032259">
    <property type="term" value="P:methylation"/>
    <property type="evidence" value="ECO:0007669"/>
    <property type="project" value="UniProtKB-KW"/>
</dbReference>
<evidence type="ECO:0000313" key="2">
    <source>
        <dbReference type="EMBL" id="EYT49960.1"/>
    </source>
</evidence>
<reference evidence="2 3" key="1">
    <citation type="journal article" date="2013" name="Genome Announc.">
        <title>Draft genome sequence of an Actinobacterium, Brachybacterium muris strain UCD-AY4.</title>
        <authorList>
            <person name="Lo J.R."/>
            <person name="Lang J.M."/>
            <person name="Darling A.E."/>
            <person name="Eisen J.A."/>
            <person name="Coil D.A."/>
        </authorList>
    </citation>
    <scope>NUCLEOTIDE SEQUENCE [LARGE SCALE GENOMIC DNA]</scope>
    <source>
        <strain evidence="2 3">UCD-AY4</strain>
    </source>
</reference>
<dbReference type="HOGENOM" id="CLU_116222_0_0_11"/>